<evidence type="ECO:0000259" key="11">
    <source>
        <dbReference type="PROSITE" id="PS50059"/>
    </source>
</evidence>
<keyword evidence="13" id="KW-1185">Reference proteome</keyword>
<dbReference type="Pfam" id="PF00254">
    <property type="entry name" value="FKBP_C"/>
    <property type="match status" value="1"/>
</dbReference>
<proteinExistence type="inferred from homology"/>
<evidence type="ECO:0000256" key="7">
    <source>
        <dbReference type="ARBA" id="ARBA00023235"/>
    </source>
</evidence>
<keyword evidence="4" id="KW-0963">Cytoplasm</keyword>
<dbReference type="PANTHER" id="PTHR47861:SF3">
    <property type="entry name" value="FKBP-TYPE PEPTIDYL-PROLYL CIS-TRANS ISOMERASE SLYD"/>
    <property type="match status" value="1"/>
</dbReference>
<dbReference type="PROSITE" id="PS50059">
    <property type="entry name" value="FKBP_PPIASE"/>
    <property type="match status" value="1"/>
</dbReference>
<feature type="domain" description="PPIase FKBP-type" evidence="11">
    <location>
        <begin position="4"/>
        <end position="106"/>
    </location>
</feature>
<dbReference type="Gene3D" id="3.10.50.40">
    <property type="match status" value="1"/>
</dbReference>
<dbReference type="InterPro" id="IPR046357">
    <property type="entry name" value="PPIase_dom_sf"/>
</dbReference>
<accession>A0A7W2TU11</accession>
<evidence type="ECO:0000256" key="8">
    <source>
        <dbReference type="ARBA" id="ARBA00037071"/>
    </source>
</evidence>
<evidence type="ECO:0000256" key="9">
    <source>
        <dbReference type="PROSITE-ProRule" id="PRU00277"/>
    </source>
</evidence>
<dbReference type="PANTHER" id="PTHR47861">
    <property type="entry name" value="FKBP-TYPE PEPTIDYL-PROLYL CIS-TRANS ISOMERASE SLYD"/>
    <property type="match status" value="1"/>
</dbReference>
<dbReference type="RefSeq" id="WP_182170673.1">
    <property type="nucleotide sequence ID" value="NZ_JACFXU010000013.1"/>
</dbReference>
<comment type="catalytic activity">
    <reaction evidence="1 9 10">
        <text>[protein]-peptidylproline (omega=180) = [protein]-peptidylproline (omega=0)</text>
        <dbReference type="Rhea" id="RHEA:16237"/>
        <dbReference type="Rhea" id="RHEA-COMP:10747"/>
        <dbReference type="Rhea" id="RHEA-COMP:10748"/>
        <dbReference type="ChEBI" id="CHEBI:83833"/>
        <dbReference type="ChEBI" id="CHEBI:83834"/>
        <dbReference type="EC" id="5.2.1.8"/>
    </reaction>
</comment>
<keyword evidence="6" id="KW-0143">Chaperone</keyword>
<protein>
    <recommendedName>
        <fullName evidence="10">Peptidyl-prolyl cis-trans isomerase</fullName>
        <ecNumber evidence="10">5.2.1.8</ecNumber>
    </recommendedName>
</protein>
<evidence type="ECO:0000313" key="12">
    <source>
        <dbReference type="EMBL" id="MBA6411908.1"/>
    </source>
</evidence>
<evidence type="ECO:0000256" key="4">
    <source>
        <dbReference type="ARBA" id="ARBA00022490"/>
    </source>
</evidence>
<keyword evidence="5 9" id="KW-0697">Rotamase</keyword>
<dbReference type="SUPFAM" id="SSF54534">
    <property type="entry name" value="FKBP-like"/>
    <property type="match status" value="1"/>
</dbReference>
<evidence type="ECO:0000256" key="3">
    <source>
        <dbReference type="ARBA" id="ARBA00006577"/>
    </source>
</evidence>
<reference evidence="12 13" key="1">
    <citation type="submission" date="2020-07" db="EMBL/GenBank/DDBJ databases">
        <title>Halieaceae bacterium, F7430, whole genome shotgun sequencing project.</title>
        <authorList>
            <person name="Jiang S."/>
            <person name="Liu Z.W."/>
            <person name="Du Z.J."/>
        </authorList>
    </citation>
    <scope>NUCLEOTIDE SEQUENCE [LARGE SCALE GENOMIC DNA]</scope>
    <source>
        <strain evidence="12 13">F7430</strain>
    </source>
</reference>
<gene>
    <name evidence="12" type="ORF">H2508_02135</name>
</gene>
<comment type="subcellular location">
    <subcellularLocation>
        <location evidence="2">Cytoplasm</location>
    </subcellularLocation>
</comment>
<dbReference type="InterPro" id="IPR048261">
    <property type="entry name" value="SlpA/SlyD-like_ins_sf"/>
</dbReference>
<dbReference type="GO" id="GO:0005737">
    <property type="term" value="C:cytoplasm"/>
    <property type="evidence" value="ECO:0007669"/>
    <property type="project" value="UniProtKB-SubCell"/>
</dbReference>
<dbReference type="Proteomes" id="UP000539350">
    <property type="component" value="Unassembled WGS sequence"/>
</dbReference>
<comment type="caution">
    <text evidence="12">The sequence shown here is derived from an EMBL/GenBank/DDBJ whole genome shotgun (WGS) entry which is preliminary data.</text>
</comment>
<evidence type="ECO:0000256" key="5">
    <source>
        <dbReference type="ARBA" id="ARBA00023110"/>
    </source>
</evidence>
<evidence type="ECO:0000256" key="6">
    <source>
        <dbReference type="ARBA" id="ARBA00023186"/>
    </source>
</evidence>
<keyword evidence="7 9" id="KW-0413">Isomerase</keyword>
<dbReference type="AlphaFoldDB" id="A0A7W2TU11"/>
<comment type="similarity">
    <text evidence="3 10">Belongs to the FKBP-type PPIase family.</text>
</comment>
<organism evidence="12 13">
    <name type="scientific">Sediminihaliea albiluteola</name>
    <dbReference type="NCBI Taxonomy" id="2758564"/>
    <lineage>
        <taxon>Bacteria</taxon>
        <taxon>Pseudomonadati</taxon>
        <taxon>Pseudomonadota</taxon>
        <taxon>Gammaproteobacteria</taxon>
        <taxon>Cellvibrionales</taxon>
        <taxon>Halieaceae</taxon>
        <taxon>Sediminihaliea</taxon>
    </lineage>
</organism>
<dbReference type="GO" id="GO:0003755">
    <property type="term" value="F:peptidyl-prolyl cis-trans isomerase activity"/>
    <property type="evidence" value="ECO:0007669"/>
    <property type="project" value="UniProtKB-UniRule"/>
</dbReference>
<evidence type="ECO:0000256" key="2">
    <source>
        <dbReference type="ARBA" id="ARBA00004496"/>
    </source>
</evidence>
<dbReference type="EMBL" id="JACFXU010000013">
    <property type="protein sequence ID" value="MBA6411908.1"/>
    <property type="molecule type" value="Genomic_DNA"/>
</dbReference>
<evidence type="ECO:0000256" key="10">
    <source>
        <dbReference type="RuleBase" id="RU003915"/>
    </source>
</evidence>
<dbReference type="InterPro" id="IPR001179">
    <property type="entry name" value="PPIase_FKBP_dom"/>
</dbReference>
<comment type="function">
    <text evidence="8">Also involved in hydrogenase metallocenter assembly, probably by participating in the nickel insertion step. This function in hydrogenase biosynthesis requires chaperone activity and the presence of the metal-binding domain, but not PPIase activity.</text>
</comment>
<sequence length="154" mass="16364">MLIGDNAVVSLHYKLSDAQGNEIENSAGAEPLKYLHGAGNLIIGLENALVGKASGAQVSVAVPAEEAYGEIQAELIQQVERSMFQGIDTIEPGMAFQSEAPDGSVQRIVVRDVEGDTVTIDANHPLAGETLHFDVEVLEVRNATEEEIAHGHAH</sequence>
<evidence type="ECO:0000256" key="1">
    <source>
        <dbReference type="ARBA" id="ARBA00000971"/>
    </source>
</evidence>
<name>A0A7W2TU11_9GAMM</name>
<evidence type="ECO:0000313" key="13">
    <source>
        <dbReference type="Proteomes" id="UP000539350"/>
    </source>
</evidence>
<dbReference type="EC" id="5.2.1.8" evidence="10"/>
<dbReference type="Gene3D" id="2.40.10.330">
    <property type="match status" value="1"/>
</dbReference>
<dbReference type="GO" id="GO:0042026">
    <property type="term" value="P:protein refolding"/>
    <property type="evidence" value="ECO:0007669"/>
    <property type="project" value="UniProtKB-ARBA"/>
</dbReference>